<evidence type="ECO:0000256" key="8">
    <source>
        <dbReference type="HAMAP-Rule" id="MF_00265"/>
    </source>
</evidence>
<dbReference type="InterPro" id="IPR050556">
    <property type="entry name" value="Type_II_TA_system_RNase"/>
</dbReference>
<dbReference type="InterPro" id="IPR002716">
    <property type="entry name" value="PIN_dom"/>
</dbReference>
<dbReference type="HAMAP" id="MF_00265">
    <property type="entry name" value="VapC_Nob1"/>
    <property type="match status" value="1"/>
</dbReference>
<comment type="function">
    <text evidence="8">Toxic component of a toxin-antitoxin (TA) system. An RNase.</text>
</comment>
<evidence type="ECO:0000256" key="5">
    <source>
        <dbReference type="ARBA" id="ARBA00022801"/>
    </source>
</evidence>
<keyword evidence="4 8" id="KW-0479">Metal-binding</keyword>
<evidence type="ECO:0000313" key="10">
    <source>
        <dbReference type="EMBL" id="GGF90008.1"/>
    </source>
</evidence>
<dbReference type="InterPro" id="IPR022907">
    <property type="entry name" value="VapC_family"/>
</dbReference>
<keyword evidence="6 8" id="KW-0460">Magnesium</keyword>
<dbReference type="EC" id="3.1.-.-" evidence="8"/>
<dbReference type="CDD" id="cd18731">
    <property type="entry name" value="PIN_NgFitB-like"/>
    <property type="match status" value="1"/>
</dbReference>
<organism evidence="10 11">
    <name type="scientific">Cysteiniphilum litorale</name>
    <dbReference type="NCBI Taxonomy" id="2056700"/>
    <lineage>
        <taxon>Bacteria</taxon>
        <taxon>Pseudomonadati</taxon>
        <taxon>Pseudomonadota</taxon>
        <taxon>Gammaproteobacteria</taxon>
        <taxon>Thiotrichales</taxon>
        <taxon>Fastidiosibacteraceae</taxon>
        <taxon>Cysteiniphilum</taxon>
    </lineage>
</organism>
<dbReference type="RefSeq" id="WP_117001513.1">
    <property type="nucleotide sequence ID" value="NZ_BMJS01000002.1"/>
</dbReference>
<protein>
    <recommendedName>
        <fullName evidence="8">Ribonuclease VapC</fullName>
        <shortName evidence="8">RNase VapC</shortName>
        <ecNumber evidence="8">3.1.-.-</ecNumber>
    </recommendedName>
    <alternativeName>
        <fullName evidence="8">Toxin VapC</fullName>
    </alternativeName>
</protein>
<dbReference type="Proteomes" id="UP000636949">
    <property type="component" value="Unassembled WGS sequence"/>
</dbReference>
<evidence type="ECO:0000256" key="4">
    <source>
        <dbReference type="ARBA" id="ARBA00022723"/>
    </source>
</evidence>
<name>A0A8J3E8C8_9GAMM</name>
<dbReference type="PANTHER" id="PTHR33653">
    <property type="entry name" value="RIBONUCLEASE VAPC2"/>
    <property type="match status" value="1"/>
</dbReference>
<dbReference type="EMBL" id="BMJS01000002">
    <property type="protein sequence ID" value="GGF90008.1"/>
    <property type="molecule type" value="Genomic_DNA"/>
</dbReference>
<evidence type="ECO:0000256" key="1">
    <source>
        <dbReference type="ARBA" id="ARBA00001946"/>
    </source>
</evidence>
<dbReference type="OrthoDB" id="9804823at2"/>
<evidence type="ECO:0000256" key="7">
    <source>
        <dbReference type="ARBA" id="ARBA00038093"/>
    </source>
</evidence>
<dbReference type="GO" id="GO:0016787">
    <property type="term" value="F:hydrolase activity"/>
    <property type="evidence" value="ECO:0007669"/>
    <property type="project" value="UniProtKB-KW"/>
</dbReference>
<keyword evidence="11" id="KW-1185">Reference proteome</keyword>
<reference evidence="10" key="2">
    <citation type="submission" date="2020-09" db="EMBL/GenBank/DDBJ databases">
        <authorList>
            <person name="Sun Q."/>
            <person name="Zhou Y."/>
        </authorList>
    </citation>
    <scope>NUCLEOTIDE SEQUENCE</scope>
    <source>
        <strain evidence="10">CGMCC 1.15758</strain>
    </source>
</reference>
<keyword evidence="5 8" id="KW-0378">Hydrolase</keyword>
<evidence type="ECO:0000256" key="6">
    <source>
        <dbReference type="ARBA" id="ARBA00022842"/>
    </source>
</evidence>
<dbReference type="GO" id="GO:0090729">
    <property type="term" value="F:toxin activity"/>
    <property type="evidence" value="ECO:0007669"/>
    <property type="project" value="UniProtKB-KW"/>
</dbReference>
<feature type="binding site" evidence="8">
    <location>
        <position position="5"/>
    </location>
    <ligand>
        <name>Mg(2+)</name>
        <dbReference type="ChEBI" id="CHEBI:18420"/>
    </ligand>
</feature>
<proteinExistence type="inferred from homology"/>
<dbReference type="PANTHER" id="PTHR33653:SF1">
    <property type="entry name" value="RIBONUCLEASE VAPC2"/>
    <property type="match status" value="1"/>
</dbReference>
<keyword evidence="3 8" id="KW-0540">Nuclease</keyword>
<comment type="caution">
    <text evidence="10">The sequence shown here is derived from an EMBL/GenBank/DDBJ whole genome shotgun (WGS) entry which is preliminary data.</text>
</comment>
<keyword evidence="2 8" id="KW-1277">Toxin-antitoxin system</keyword>
<dbReference type="SUPFAM" id="SSF88723">
    <property type="entry name" value="PIN domain-like"/>
    <property type="match status" value="1"/>
</dbReference>
<evidence type="ECO:0000259" key="9">
    <source>
        <dbReference type="Pfam" id="PF01850"/>
    </source>
</evidence>
<gene>
    <name evidence="10" type="primary">stbB</name>
    <name evidence="8" type="synonym">vapC</name>
    <name evidence="10" type="ORF">GCM10010995_04160</name>
</gene>
<dbReference type="GO" id="GO:0000287">
    <property type="term" value="F:magnesium ion binding"/>
    <property type="evidence" value="ECO:0007669"/>
    <property type="project" value="UniProtKB-UniRule"/>
</dbReference>
<dbReference type="GO" id="GO:0004540">
    <property type="term" value="F:RNA nuclease activity"/>
    <property type="evidence" value="ECO:0007669"/>
    <property type="project" value="InterPro"/>
</dbReference>
<accession>A0A8J3E8C8</accession>
<reference evidence="10" key="1">
    <citation type="journal article" date="2014" name="Int. J. Syst. Evol. Microbiol.">
        <title>Complete genome sequence of Corynebacterium casei LMG S-19264T (=DSM 44701T), isolated from a smear-ripened cheese.</title>
        <authorList>
            <consortium name="US DOE Joint Genome Institute (JGI-PGF)"/>
            <person name="Walter F."/>
            <person name="Albersmeier A."/>
            <person name="Kalinowski J."/>
            <person name="Ruckert C."/>
        </authorList>
    </citation>
    <scope>NUCLEOTIDE SEQUENCE</scope>
    <source>
        <strain evidence="10">CGMCC 1.15758</strain>
    </source>
</reference>
<dbReference type="InterPro" id="IPR029060">
    <property type="entry name" value="PIN-like_dom_sf"/>
</dbReference>
<comment type="cofactor">
    <cofactor evidence="1 8">
        <name>Mg(2+)</name>
        <dbReference type="ChEBI" id="CHEBI:18420"/>
    </cofactor>
</comment>
<comment type="similarity">
    <text evidence="7 8">Belongs to the PINc/VapC protein family.</text>
</comment>
<keyword evidence="8" id="KW-0800">Toxin</keyword>
<dbReference type="Gene3D" id="3.40.50.1010">
    <property type="entry name" value="5'-nuclease"/>
    <property type="match status" value="1"/>
</dbReference>
<sequence length="139" mass="15214">MILVDTNVISEPLKPRPNVSVIKWLDDQLIDALYLSTISIAEIRFGIAALPSGKKKTTLEESLESTILPLFTNRVLSFDQNAAKIYALSMAKARKSGITVGIADAYIAAIAKANSMTIATRDTNPFDALEVPYINPWEC</sequence>
<feature type="domain" description="PIN" evidence="9">
    <location>
        <begin position="2"/>
        <end position="128"/>
    </location>
</feature>
<feature type="binding site" evidence="8">
    <location>
        <position position="104"/>
    </location>
    <ligand>
        <name>Mg(2+)</name>
        <dbReference type="ChEBI" id="CHEBI:18420"/>
    </ligand>
</feature>
<evidence type="ECO:0000256" key="3">
    <source>
        <dbReference type="ARBA" id="ARBA00022722"/>
    </source>
</evidence>
<evidence type="ECO:0000313" key="11">
    <source>
        <dbReference type="Proteomes" id="UP000636949"/>
    </source>
</evidence>
<evidence type="ECO:0000256" key="2">
    <source>
        <dbReference type="ARBA" id="ARBA00022649"/>
    </source>
</evidence>
<dbReference type="AlphaFoldDB" id="A0A8J3E8C8"/>
<dbReference type="Pfam" id="PF01850">
    <property type="entry name" value="PIN"/>
    <property type="match status" value="1"/>
</dbReference>